<evidence type="ECO:0000313" key="3">
    <source>
        <dbReference type="Proteomes" id="UP000541444"/>
    </source>
</evidence>
<keyword evidence="3" id="KW-1185">Reference proteome</keyword>
<reference evidence="2 3" key="1">
    <citation type="journal article" date="2020" name="IScience">
        <title>Genome Sequencing of the Endangered Kingdonia uniflora (Circaeasteraceae, Ranunculales) Reveals Potential Mechanisms of Evolutionary Specialization.</title>
        <authorList>
            <person name="Sun Y."/>
            <person name="Deng T."/>
            <person name="Zhang A."/>
            <person name="Moore M.J."/>
            <person name="Landis J.B."/>
            <person name="Lin N."/>
            <person name="Zhang H."/>
            <person name="Zhang X."/>
            <person name="Huang J."/>
            <person name="Zhang X."/>
            <person name="Sun H."/>
            <person name="Wang H."/>
        </authorList>
    </citation>
    <scope>NUCLEOTIDE SEQUENCE [LARGE SCALE GENOMIC DNA]</scope>
    <source>
        <strain evidence="2">TB1705</strain>
        <tissue evidence="2">Leaf</tissue>
    </source>
</reference>
<gene>
    <name evidence="2" type="ORF">GIB67_034283</name>
</gene>
<dbReference type="Gene3D" id="2.60.40.420">
    <property type="entry name" value="Cupredoxins - blue copper proteins"/>
    <property type="match status" value="1"/>
</dbReference>
<evidence type="ECO:0008006" key="4">
    <source>
        <dbReference type="Google" id="ProtNLM"/>
    </source>
</evidence>
<keyword evidence="1" id="KW-0732">Signal</keyword>
<dbReference type="SUPFAM" id="SSF49503">
    <property type="entry name" value="Cupredoxins"/>
    <property type="match status" value="1"/>
</dbReference>
<name>A0A7J7NRR2_9MAGN</name>
<organism evidence="2 3">
    <name type="scientific">Kingdonia uniflora</name>
    <dbReference type="NCBI Taxonomy" id="39325"/>
    <lineage>
        <taxon>Eukaryota</taxon>
        <taxon>Viridiplantae</taxon>
        <taxon>Streptophyta</taxon>
        <taxon>Embryophyta</taxon>
        <taxon>Tracheophyta</taxon>
        <taxon>Spermatophyta</taxon>
        <taxon>Magnoliopsida</taxon>
        <taxon>Ranunculales</taxon>
        <taxon>Circaeasteraceae</taxon>
        <taxon>Kingdonia</taxon>
    </lineage>
</organism>
<dbReference type="Proteomes" id="UP000541444">
    <property type="component" value="Unassembled WGS sequence"/>
</dbReference>
<proteinExistence type="predicted"/>
<feature type="chain" id="PRO_5029566630" description="Phytocyanin domain-containing protein" evidence="1">
    <location>
        <begin position="25"/>
        <end position="174"/>
    </location>
</feature>
<protein>
    <recommendedName>
        <fullName evidence="4">Phytocyanin domain-containing protein</fullName>
    </recommendedName>
</protein>
<dbReference type="InterPro" id="IPR008972">
    <property type="entry name" value="Cupredoxin"/>
</dbReference>
<evidence type="ECO:0000256" key="1">
    <source>
        <dbReference type="SAM" id="SignalP"/>
    </source>
</evidence>
<comment type="caution">
    <text evidence="2">The sequence shown here is derived from an EMBL/GenBank/DDBJ whole genome shotgun (WGS) entry which is preliminary data.</text>
</comment>
<evidence type="ECO:0000313" key="2">
    <source>
        <dbReference type="EMBL" id="KAF6169891.1"/>
    </source>
</evidence>
<accession>A0A7J7NRR2</accession>
<dbReference type="AlphaFoldDB" id="A0A7J7NRR2"/>
<dbReference type="EMBL" id="JACGCM010000622">
    <property type="protein sequence ID" value="KAF6169891.1"/>
    <property type="molecule type" value="Genomic_DNA"/>
</dbReference>
<feature type="signal peptide" evidence="1">
    <location>
        <begin position="1"/>
        <end position="24"/>
    </location>
</feature>
<sequence>MAPNQIFIMFVLVVAILLPAGALAKEFIVGGDSGWTIKFDYQAWAAGKEFRLRDKLGKLRTFFQVPCGSSQHPRSECNRLSRLCSTTRHHQTSYWQGDNYPNHPEKKLVSGVGKHCKVGGQKIFIIALPELSTPAPSPPAFTPTSHADGILCSRYQLLFRKRNFPHCIAKWGRI</sequence>